<gene>
    <name evidence="2" type="ORF">SAMN05443661_14410</name>
</gene>
<evidence type="ECO:0000313" key="2">
    <source>
        <dbReference type="EMBL" id="SFJ59536.1"/>
    </source>
</evidence>
<reference evidence="2 3" key="1">
    <citation type="submission" date="2016-10" db="EMBL/GenBank/DDBJ databases">
        <authorList>
            <person name="de Groot N.N."/>
        </authorList>
    </citation>
    <scope>NUCLEOTIDE SEQUENCE [LARGE SCALE GENOMIC DNA]</scope>
    <source>
        <strain evidence="2 3">SP2</strain>
    </source>
</reference>
<name>A0A1I3SQ52_9EURY</name>
<dbReference type="OrthoDB" id="6744at2157"/>
<dbReference type="Gene3D" id="2.60.40.420">
    <property type="entry name" value="Cupredoxins - blue copper proteins"/>
    <property type="match status" value="1"/>
</dbReference>
<protein>
    <submittedName>
        <fullName evidence="2">Uncharacterized protein</fullName>
    </submittedName>
</protein>
<dbReference type="AlphaFoldDB" id="A0A1I3SQ52"/>
<feature type="region of interest" description="Disordered" evidence="1">
    <location>
        <begin position="28"/>
        <end position="58"/>
    </location>
</feature>
<sequence>MTRYAADQYSRRAVLELSATGSTVTLGLLAGCTDGTGEGEDVDEEGREERAEPAEDLEAVAEDLDDPELEADGEWEDVDLIELEADTDDGWTGRRPAVVDGLENPDLALYEDREYEFRWTNVDGDVHNLAFWDADGSRLSSSPFVDEEGDEQTVTVEATEKMAAYLCETHGSDMAGALEIRSE</sequence>
<dbReference type="GeneID" id="14209339"/>
<accession>A0A1I3SQ52</accession>
<dbReference type="InterPro" id="IPR008972">
    <property type="entry name" value="Cupredoxin"/>
</dbReference>
<dbReference type="PROSITE" id="PS51257">
    <property type="entry name" value="PROKAR_LIPOPROTEIN"/>
    <property type="match status" value="1"/>
</dbReference>
<evidence type="ECO:0000313" key="3">
    <source>
        <dbReference type="Proteomes" id="UP000182829"/>
    </source>
</evidence>
<dbReference type="RefSeq" id="WP_005580537.1">
    <property type="nucleotide sequence ID" value="NZ_FORO01000044.1"/>
</dbReference>
<dbReference type="EMBL" id="FORO01000044">
    <property type="protein sequence ID" value="SFJ59536.1"/>
    <property type="molecule type" value="Genomic_DNA"/>
</dbReference>
<evidence type="ECO:0000256" key="1">
    <source>
        <dbReference type="SAM" id="MobiDB-lite"/>
    </source>
</evidence>
<dbReference type="Proteomes" id="UP000182829">
    <property type="component" value="Unassembled WGS sequence"/>
</dbReference>
<feature type="compositionally biased region" description="Acidic residues" evidence="1">
    <location>
        <begin position="37"/>
        <end position="46"/>
    </location>
</feature>
<proteinExistence type="predicted"/>
<organism evidence="2 3">
    <name type="scientific">Natronobacterium gregoryi</name>
    <dbReference type="NCBI Taxonomy" id="44930"/>
    <lineage>
        <taxon>Archaea</taxon>
        <taxon>Methanobacteriati</taxon>
        <taxon>Methanobacteriota</taxon>
        <taxon>Stenosarchaea group</taxon>
        <taxon>Halobacteria</taxon>
        <taxon>Halobacteriales</taxon>
        <taxon>Natrialbaceae</taxon>
        <taxon>Natronobacterium</taxon>
    </lineage>
</organism>